<evidence type="ECO:0000256" key="7">
    <source>
        <dbReference type="ARBA" id="ARBA00022857"/>
    </source>
</evidence>
<dbReference type="GO" id="GO:0006633">
    <property type="term" value="P:fatty acid biosynthetic process"/>
    <property type="evidence" value="ECO:0007669"/>
    <property type="project" value="UniProtKB-KW"/>
</dbReference>
<dbReference type="InterPro" id="IPR036291">
    <property type="entry name" value="NAD(P)-bd_dom_sf"/>
</dbReference>
<comment type="catalytic activity">
    <reaction evidence="21">
        <text>(2E)-octenoyl-CoA + NADPH + H(+) = octanoyl-CoA + NADP(+)</text>
        <dbReference type="Rhea" id="RHEA:44952"/>
        <dbReference type="ChEBI" id="CHEBI:15378"/>
        <dbReference type="ChEBI" id="CHEBI:57386"/>
        <dbReference type="ChEBI" id="CHEBI:57783"/>
        <dbReference type="ChEBI" id="CHEBI:58349"/>
        <dbReference type="ChEBI" id="CHEBI:62242"/>
    </reaction>
    <physiologicalReaction direction="left-to-right" evidence="21">
        <dbReference type="Rhea" id="RHEA:44953"/>
    </physiologicalReaction>
</comment>
<keyword evidence="4" id="KW-0444">Lipid biosynthesis</keyword>
<dbReference type="EMBL" id="CP029397">
    <property type="protein sequence ID" value="AWL28051.1"/>
    <property type="molecule type" value="Genomic_DNA"/>
</dbReference>
<keyword evidence="10" id="KW-0576">Peroxisome</keyword>
<dbReference type="CDD" id="cd05369">
    <property type="entry name" value="TER_DECR_SDR_a"/>
    <property type="match status" value="1"/>
</dbReference>
<evidence type="ECO:0000256" key="14">
    <source>
        <dbReference type="ARBA" id="ARBA00038849"/>
    </source>
</evidence>
<gene>
    <name evidence="23" type="ORF">DJ533_05365</name>
</gene>
<evidence type="ECO:0000256" key="3">
    <source>
        <dbReference type="ARBA" id="ARBA00006484"/>
    </source>
</evidence>
<comment type="similarity">
    <text evidence="3">Belongs to the short-chain dehydrogenases/reductases (SDR) family.</text>
</comment>
<evidence type="ECO:0000313" key="24">
    <source>
        <dbReference type="Proteomes" id="UP000245977"/>
    </source>
</evidence>
<evidence type="ECO:0000256" key="2">
    <source>
        <dbReference type="ARBA" id="ARBA00005189"/>
    </source>
</evidence>
<organism evidence="23 24">
    <name type="scientific">Acinetobacter defluvii</name>
    <dbReference type="NCBI Taxonomy" id="1871111"/>
    <lineage>
        <taxon>Bacteria</taxon>
        <taxon>Pseudomonadati</taxon>
        <taxon>Pseudomonadota</taxon>
        <taxon>Gammaproteobacteria</taxon>
        <taxon>Moraxellales</taxon>
        <taxon>Moraxellaceae</taxon>
        <taxon>Acinetobacter</taxon>
    </lineage>
</organism>
<dbReference type="EC" id="1.3.1.38" evidence="14"/>
<sequence>MQYHSIFRPDAFQDKVIIVTGGGSGIGRCTAHELSALGAQVVITGRKIEKLEKVSKEINEDGGKVHFIICDNRDEKQVKDMIAEVIENFGKLDGLVNNAGGQFPSNLEGISANGFDAVVRNNLHSTFYLMKEAYNQWMAKHGGSIVNMAADMWGGMPGMGHSGAARSGVDNLTKTAAVEWGRSGVRVNCVAPGWIISSGMDNYTGDFAKFIIPSLASNVPLKRMGTESEISSAIVYLLSEAASFVSGVTIRVDGAASQGTRMYPLADATNSTSFNGFHRAFIPDVLKDQLGKTEHSTTQAEGEKPQQQGDSA</sequence>
<dbReference type="AlphaFoldDB" id="A0A2S2FAQ8"/>
<dbReference type="RefSeq" id="WP_065994265.1">
    <property type="nucleotide sequence ID" value="NZ_CP029397.2"/>
</dbReference>
<evidence type="ECO:0000256" key="1">
    <source>
        <dbReference type="ARBA" id="ARBA00004275"/>
    </source>
</evidence>
<feature type="region of interest" description="Disordered" evidence="22">
    <location>
        <begin position="292"/>
        <end position="312"/>
    </location>
</feature>
<dbReference type="FunFam" id="3.40.50.720:FF:000084">
    <property type="entry name" value="Short-chain dehydrogenase reductase"/>
    <property type="match status" value="1"/>
</dbReference>
<evidence type="ECO:0000256" key="15">
    <source>
        <dbReference type="ARBA" id="ARBA00041063"/>
    </source>
</evidence>
<dbReference type="PANTHER" id="PTHR24317:SF7">
    <property type="entry name" value="PEROXISOMAL TRANS-2-ENOYL-COA REDUCTASE"/>
    <property type="match status" value="1"/>
</dbReference>
<dbReference type="Proteomes" id="UP000245977">
    <property type="component" value="Chromosome"/>
</dbReference>
<evidence type="ECO:0000256" key="18">
    <source>
        <dbReference type="ARBA" id="ARBA00049108"/>
    </source>
</evidence>
<evidence type="ECO:0000256" key="5">
    <source>
        <dbReference type="ARBA" id="ARBA00022553"/>
    </source>
</evidence>
<evidence type="ECO:0000256" key="8">
    <source>
        <dbReference type="ARBA" id="ARBA00023002"/>
    </source>
</evidence>
<dbReference type="Pfam" id="PF13561">
    <property type="entry name" value="adh_short_C2"/>
    <property type="match status" value="1"/>
</dbReference>
<comment type="function">
    <text evidence="12">Participates in chain elongation of fatty acids. Catalyzes the reduction of trans-2-enoyl-CoAs of varying chain lengths from 6:1 to 16:1, having maximum activity with 10:1 CoA. Has no 2,4-dienoyl-CoA reductase activity.</text>
</comment>
<evidence type="ECO:0000256" key="17">
    <source>
        <dbReference type="ARBA" id="ARBA00048686"/>
    </source>
</evidence>
<proteinExistence type="inferred from homology"/>
<dbReference type="KEGG" id="adv:DJ533_05365"/>
<evidence type="ECO:0000256" key="21">
    <source>
        <dbReference type="ARBA" id="ARBA00049559"/>
    </source>
</evidence>
<dbReference type="STRING" id="1871111.GCA_001704615_00342"/>
<evidence type="ECO:0000256" key="13">
    <source>
        <dbReference type="ARBA" id="ARBA00038622"/>
    </source>
</evidence>
<name>A0A2S2FAQ8_9GAMM</name>
<evidence type="ECO:0000256" key="12">
    <source>
        <dbReference type="ARBA" id="ARBA00037124"/>
    </source>
</evidence>
<reference evidence="23" key="1">
    <citation type="submission" date="2019-08" db="EMBL/GenBank/DDBJ databases">
        <title>The complete genome of Acinetobacter defluvii strain WCHAD010030.</title>
        <authorList>
            <person name="Hu Y."/>
            <person name="Qin J."/>
            <person name="Feng Y."/>
            <person name="Zong Z."/>
        </authorList>
    </citation>
    <scope>NUCLEOTIDE SEQUENCE</scope>
    <source>
        <strain evidence="23">WCHA30</strain>
    </source>
</reference>
<comment type="pathway">
    <text evidence="2">Lipid metabolism.</text>
</comment>
<comment type="catalytic activity">
    <reaction evidence="18">
        <text>(2E)-hexenoyl-CoA + NADPH + H(+) = hexanoyl-CoA + NADP(+)</text>
        <dbReference type="Rhea" id="RHEA:44956"/>
        <dbReference type="ChEBI" id="CHEBI:15378"/>
        <dbReference type="ChEBI" id="CHEBI:57783"/>
        <dbReference type="ChEBI" id="CHEBI:58349"/>
        <dbReference type="ChEBI" id="CHEBI:62077"/>
        <dbReference type="ChEBI" id="CHEBI:62620"/>
    </reaction>
    <physiologicalReaction direction="left-to-right" evidence="18">
        <dbReference type="Rhea" id="RHEA:44957"/>
    </physiologicalReaction>
</comment>
<keyword evidence="24" id="KW-1185">Reference proteome</keyword>
<dbReference type="InterPro" id="IPR052388">
    <property type="entry name" value="Peroxisomal_t2-enoyl-CoA_red"/>
</dbReference>
<dbReference type="Gene3D" id="3.40.50.720">
    <property type="entry name" value="NAD(P)-binding Rossmann-like Domain"/>
    <property type="match status" value="1"/>
</dbReference>
<evidence type="ECO:0000256" key="6">
    <source>
        <dbReference type="ARBA" id="ARBA00022832"/>
    </source>
</evidence>
<evidence type="ECO:0000313" key="23">
    <source>
        <dbReference type="EMBL" id="AWL28051.1"/>
    </source>
</evidence>
<comment type="catalytic activity">
    <reaction evidence="17">
        <text>(2E)-tetradecenoyl-CoA + NADPH + H(+) = tetradecanoyl-CoA + NADP(+)</text>
        <dbReference type="Rhea" id="RHEA:44968"/>
        <dbReference type="ChEBI" id="CHEBI:15378"/>
        <dbReference type="ChEBI" id="CHEBI:57385"/>
        <dbReference type="ChEBI" id="CHEBI:57783"/>
        <dbReference type="ChEBI" id="CHEBI:58349"/>
        <dbReference type="ChEBI" id="CHEBI:61405"/>
    </reaction>
    <physiologicalReaction direction="left-to-right" evidence="17">
        <dbReference type="Rhea" id="RHEA:44969"/>
    </physiologicalReaction>
</comment>
<keyword evidence="5" id="KW-0597">Phosphoprotein</keyword>
<evidence type="ECO:0000256" key="9">
    <source>
        <dbReference type="ARBA" id="ARBA00023098"/>
    </source>
</evidence>
<evidence type="ECO:0000256" key="16">
    <source>
        <dbReference type="ARBA" id="ARBA00047570"/>
    </source>
</evidence>
<dbReference type="OrthoDB" id="9775864at2"/>
<dbReference type="GO" id="GO:0019166">
    <property type="term" value="F:trans-2-enoyl-CoA reductase (NADPH) activity"/>
    <property type="evidence" value="ECO:0007669"/>
    <property type="project" value="UniProtKB-EC"/>
</dbReference>
<comment type="subunit">
    <text evidence="13">Interacts with PEX5, probably required to target it into peroxisomes.</text>
</comment>
<evidence type="ECO:0000256" key="10">
    <source>
        <dbReference type="ARBA" id="ARBA00023140"/>
    </source>
</evidence>
<evidence type="ECO:0000256" key="4">
    <source>
        <dbReference type="ARBA" id="ARBA00022516"/>
    </source>
</evidence>
<dbReference type="SUPFAM" id="SSF51735">
    <property type="entry name" value="NAD(P)-binding Rossmann-fold domains"/>
    <property type="match status" value="1"/>
</dbReference>
<comment type="subcellular location">
    <subcellularLocation>
        <location evidence="1">Peroxisome</location>
    </subcellularLocation>
</comment>
<dbReference type="PANTHER" id="PTHR24317">
    <property type="entry name" value="PEROXISOMAL TRANS-2-ENOYL-COA REDUCTASE"/>
    <property type="match status" value="1"/>
</dbReference>
<evidence type="ECO:0000256" key="19">
    <source>
        <dbReference type="ARBA" id="ARBA00049251"/>
    </source>
</evidence>
<accession>A0A2S2FAQ8</accession>
<dbReference type="InterPro" id="IPR002347">
    <property type="entry name" value="SDR_fam"/>
</dbReference>
<protein>
    <recommendedName>
        <fullName evidence="15">Peroxisomal trans-2-enoyl-CoA reductase</fullName>
        <ecNumber evidence="14">1.3.1.38</ecNumber>
    </recommendedName>
</protein>
<comment type="catalytic activity">
    <reaction evidence="19">
        <text>a (2E)-enoyl-CoA + NADPH + H(+) = a 2,3-saturated acyl-CoA + NADP(+)</text>
        <dbReference type="Rhea" id="RHEA:33763"/>
        <dbReference type="ChEBI" id="CHEBI:15378"/>
        <dbReference type="ChEBI" id="CHEBI:57783"/>
        <dbReference type="ChEBI" id="CHEBI:58349"/>
        <dbReference type="ChEBI" id="CHEBI:58856"/>
        <dbReference type="ChEBI" id="CHEBI:65111"/>
        <dbReference type="EC" id="1.3.1.38"/>
    </reaction>
    <physiologicalReaction direction="left-to-right" evidence="19">
        <dbReference type="Rhea" id="RHEA:33764"/>
    </physiologicalReaction>
</comment>
<evidence type="ECO:0000256" key="22">
    <source>
        <dbReference type="SAM" id="MobiDB-lite"/>
    </source>
</evidence>
<keyword evidence="7" id="KW-0521">NADP</keyword>
<keyword evidence="6" id="KW-0276">Fatty acid metabolism</keyword>
<keyword evidence="8" id="KW-0560">Oxidoreductase</keyword>
<keyword evidence="11" id="KW-0275">Fatty acid biosynthesis</keyword>
<comment type="catalytic activity">
    <reaction evidence="20">
        <text>(2E)-decenoyl-CoA + NADPH + H(+) = decanoyl-CoA + NADP(+)</text>
        <dbReference type="Rhea" id="RHEA:44960"/>
        <dbReference type="ChEBI" id="CHEBI:15378"/>
        <dbReference type="ChEBI" id="CHEBI:57783"/>
        <dbReference type="ChEBI" id="CHEBI:58349"/>
        <dbReference type="ChEBI" id="CHEBI:61406"/>
        <dbReference type="ChEBI" id="CHEBI:61430"/>
    </reaction>
    <physiologicalReaction direction="left-to-right" evidence="20">
        <dbReference type="Rhea" id="RHEA:44961"/>
    </physiologicalReaction>
</comment>
<evidence type="ECO:0000256" key="11">
    <source>
        <dbReference type="ARBA" id="ARBA00023160"/>
    </source>
</evidence>
<keyword evidence="9" id="KW-0443">Lipid metabolism</keyword>
<evidence type="ECO:0000256" key="20">
    <source>
        <dbReference type="ARBA" id="ARBA00049386"/>
    </source>
</evidence>
<dbReference type="PRINTS" id="PR00081">
    <property type="entry name" value="GDHRDH"/>
</dbReference>
<feature type="compositionally biased region" description="Polar residues" evidence="22">
    <location>
        <begin position="296"/>
        <end position="312"/>
    </location>
</feature>
<comment type="catalytic activity">
    <reaction evidence="16">
        <text>(2E)-dodecenoyl-CoA + NADPH + H(+) = dodecanoyl-CoA + NADP(+)</text>
        <dbReference type="Rhea" id="RHEA:44964"/>
        <dbReference type="ChEBI" id="CHEBI:15378"/>
        <dbReference type="ChEBI" id="CHEBI:57330"/>
        <dbReference type="ChEBI" id="CHEBI:57375"/>
        <dbReference type="ChEBI" id="CHEBI:57783"/>
        <dbReference type="ChEBI" id="CHEBI:58349"/>
    </reaction>
    <physiologicalReaction direction="left-to-right" evidence="16">
        <dbReference type="Rhea" id="RHEA:44965"/>
    </physiologicalReaction>
</comment>